<feature type="region of interest" description="Disordered" evidence="1">
    <location>
        <begin position="223"/>
        <end position="263"/>
    </location>
</feature>
<protein>
    <submittedName>
        <fullName evidence="2">Uncharacterized protein</fullName>
    </submittedName>
</protein>
<keyword evidence="3" id="KW-1185">Reference proteome</keyword>
<gene>
    <name evidence="2" type="ORF">KYY02_31210</name>
</gene>
<dbReference type="EMBL" id="JAHWZY010000059">
    <property type="protein sequence ID" value="MEZ3182968.1"/>
    <property type="molecule type" value="Genomic_DNA"/>
</dbReference>
<evidence type="ECO:0000256" key="1">
    <source>
        <dbReference type="SAM" id="MobiDB-lite"/>
    </source>
</evidence>
<dbReference type="RefSeq" id="WP_371244198.1">
    <property type="nucleotide sequence ID" value="NZ_JAHWZY010000059.1"/>
</dbReference>
<evidence type="ECO:0000313" key="2">
    <source>
        <dbReference type="EMBL" id="MEZ3182968.1"/>
    </source>
</evidence>
<evidence type="ECO:0000313" key="3">
    <source>
        <dbReference type="Proteomes" id="UP001567537"/>
    </source>
</evidence>
<comment type="caution">
    <text evidence="2">The sequence shown here is derived from an EMBL/GenBank/DDBJ whole genome shotgun (WGS) entry which is preliminary data.</text>
</comment>
<feature type="compositionally biased region" description="Acidic residues" evidence="1">
    <location>
        <begin position="15"/>
        <end position="26"/>
    </location>
</feature>
<feature type="region of interest" description="Disordered" evidence="1">
    <location>
        <begin position="1"/>
        <end position="44"/>
    </location>
</feature>
<name>A0ABV4J886_9ACTN</name>
<dbReference type="Proteomes" id="UP001567537">
    <property type="component" value="Unassembled WGS sequence"/>
</dbReference>
<sequence>MTRRALAMPSTRSEEPDEELEEETSAEAEPAPARPPGVLAELTGADLSTPLTVDHIPAPYAPSDGDTLTAQEVADLETCERGVAGLQRAFAVAGKALATINQARLYRPGPGRPGFKTFTEYLAARWDGLSESQAYRLMDAWPVYALLESAGVTVLNERQARELVLTFRKHGGPATVALAKAVERRTRKPTAAAIGTARKELPASLPRDPDQMVRVIEDAAQRALSRPVSPNGGETAAPSTSPIGGENPAGPGVGRADDEGDVTPEQVDVGAEAMARLEAAVAQQRQVYEEIPPDVLAAAMLYDLGRAERLRHEGAQYATRAGFRFRGSAEEDDA</sequence>
<organism evidence="2 3">
    <name type="scientific">Streptomyces pimonensis</name>
    <dbReference type="NCBI Taxonomy" id="2860288"/>
    <lineage>
        <taxon>Bacteria</taxon>
        <taxon>Bacillati</taxon>
        <taxon>Actinomycetota</taxon>
        <taxon>Actinomycetes</taxon>
        <taxon>Kitasatosporales</taxon>
        <taxon>Streptomycetaceae</taxon>
        <taxon>Streptomyces</taxon>
    </lineage>
</organism>
<proteinExistence type="predicted"/>
<reference evidence="2 3" key="1">
    <citation type="journal article" date="2021" name="Res Sq">
        <title>Streptomyces Pimoensis sp. nov., Isolated From the Taklimakan Desert in Xinjiang, China.</title>
        <authorList>
            <person name="Zhang P."/>
            <person name="Luo X."/>
            <person name="Luo X."/>
            <person name="Liu Z."/>
            <person name="Xia Z."/>
            <person name="Wan C."/>
            <person name="zhang L."/>
        </authorList>
    </citation>
    <scope>NUCLEOTIDE SEQUENCE [LARGE SCALE GENOMIC DNA]</scope>
    <source>
        <strain evidence="2 3">TRM75549</strain>
    </source>
</reference>
<accession>A0ABV4J886</accession>